<accession>A0A1I8NJ12</accession>
<dbReference type="InterPro" id="IPR002557">
    <property type="entry name" value="Chitin-bd_dom"/>
</dbReference>
<dbReference type="GO" id="GO:0005576">
    <property type="term" value="C:extracellular region"/>
    <property type="evidence" value="ECO:0007669"/>
    <property type="project" value="InterPro"/>
</dbReference>
<feature type="chain" id="PRO_5044561889" evidence="1">
    <location>
        <begin position="21"/>
        <end position="92"/>
    </location>
</feature>
<dbReference type="GO" id="GO:0008061">
    <property type="term" value="F:chitin binding"/>
    <property type="evidence" value="ECO:0007669"/>
    <property type="project" value="InterPro"/>
</dbReference>
<evidence type="ECO:0000313" key="4">
    <source>
        <dbReference type="Proteomes" id="UP001652621"/>
    </source>
</evidence>
<dbReference type="PROSITE" id="PS50940">
    <property type="entry name" value="CHIT_BIND_II"/>
    <property type="match status" value="1"/>
</dbReference>
<reference evidence="3" key="1">
    <citation type="submission" date="2020-05" db="UniProtKB">
        <authorList>
            <consortium name="EnsemblMetazoa"/>
        </authorList>
    </citation>
    <scope>IDENTIFICATION</scope>
    <source>
        <strain evidence="3">Aabys</strain>
    </source>
</reference>
<protein>
    <submittedName>
        <fullName evidence="5">Uncharacterized protein LOC105261745</fullName>
    </submittedName>
</protein>
<dbReference type="KEGG" id="mde:105261745"/>
<evidence type="ECO:0000259" key="2">
    <source>
        <dbReference type="PROSITE" id="PS50940"/>
    </source>
</evidence>
<dbReference type="EnsemblMetazoa" id="MDOA015951-RA">
    <property type="protein sequence ID" value="MDOA015951-PA"/>
    <property type="gene ID" value="MDOA015951"/>
</dbReference>
<sequence>MKNFTIVLCVVLLALPQIYAACIDSDIHANELCQQNGTQGPVPLECDDKCGSFIICYKIGDKLQGLVKACTSGTYYDRSLKYCSSNKPEYCA</sequence>
<dbReference type="Proteomes" id="UP001652621">
    <property type="component" value="Unplaced"/>
</dbReference>
<proteinExistence type="predicted"/>
<dbReference type="VEuPathDB" id="VectorBase:MDOA015951"/>
<gene>
    <name evidence="3" type="primary">105261745</name>
    <name evidence="5" type="synonym">LOC105261745</name>
</gene>
<reference evidence="5" key="2">
    <citation type="submission" date="2025-04" db="UniProtKB">
        <authorList>
            <consortium name="RefSeq"/>
        </authorList>
    </citation>
    <scope>IDENTIFICATION</scope>
    <source>
        <strain evidence="5">Aabys</strain>
    </source>
</reference>
<organism evidence="3">
    <name type="scientific">Musca domestica</name>
    <name type="common">House fly</name>
    <dbReference type="NCBI Taxonomy" id="7370"/>
    <lineage>
        <taxon>Eukaryota</taxon>
        <taxon>Metazoa</taxon>
        <taxon>Ecdysozoa</taxon>
        <taxon>Arthropoda</taxon>
        <taxon>Hexapoda</taxon>
        <taxon>Insecta</taxon>
        <taxon>Pterygota</taxon>
        <taxon>Neoptera</taxon>
        <taxon>Endopterygota</taxon>
        <taxon>Diptera</taxon>
        <taxon>Brachycera</taxon>
        <taxon>Muscomorpha</taxon>
        <taxon>Muscoidea</taxon>
        <taxon>Muscidae</taxon>
        <taxon>Musca</taxon>
    </lineage>
</organism>
<feature type="domain" description="Chitin-binding type-2" evidence="2">
    <location>
        <begin position="30"/>
        <end position="92"/>
    </location>
</feature>
<dbReference type="GeneID" id="105261745"/>
<feature type="signal peptide" evidence="1">
    <location>
        <begin position="1"/>
        <end position="20"/>
    </location>
</feature>
<name>A0A1I8NJ12_MUSDO</name>
<dbReference type="RefSeq" id="XP_011292009.1">
    <property type="nucleotide sequence ID" value="XM_011293707.2"/>
</dbReference>
<evidence type="ECO:0000256" key="1">
    <source>
        <dbReference type="SAM" id="SignalP"/>
    </source>
</evidence>
<dbReference type="AlphaFoldDB" id="A0A1I8NJ12"/>
<evidence type="ECO:0000313" key="5">
    <source>
        <dbReference type="RefSeq" id="XP_011292009.1"/>
    </source>
</evidence>
<keyword evidence="4" id="KW-1185">Reference proteome</keyword>
<evidence type="ECO:0000313" key="3">
    <source>
        <dbReference type="EnsemblMetazoa" id="MDOA015951-PA"/>
    </source>
</evidence>
<dbReference type="OrthoDB" id="7857752at2759"/>
<dbReference type="VEuPathDB" id="VectorBase:MDOMA2_020049"/>
<keyword evidence="1" id="KW-0732">Signal</keyword>